<proteinExistence type="predicted"/>
<dbReference type="Proteomes" id="UP001620520">
    <property type="component" value="Unassembled WGS sequence"/>
</dbReference>
<reference evidence="1 2" key="1">
    <citation type="submission" date="2024-10" db="EMBL/GenBank/DDBJ databases">
        <title>Novel secondary metabolite-producing bacteria for plant disease control.</title>
        <authorList>
            <person name="Chevrette M."/>
        </authorList>
    </citation>
    <scope>NUCLEOTIDE SEQUENCE [LARGE SCALE GENOMIC DNA]</scope>
    <source>
        <strain evidence="1 2">J30 TE3557</strain>
    </source>
</reference>
<comment type="caution">
    <text evidence="1">The sequence shown here is derived from an EMBL/GenBank/DDBJ whole genome shotgun (WGS) entry which is preliminary data.</text>
</comment>
<organism evidence="1 2">
    <name type="scientific">Paenarthrobacter histidinolovorans</name>
    <dbReference type="NCBI Taxonomy" id="43664"/>
    <lineage>
        <taxon>Bacteria</taxon>
        <taxon>Bacillati</taxon>
        <taxon>Actinomycetota</taxon>
        <taxon>Actinomycetes</taxon>
        <taxon>Micrococcales</taxon>
        <taxon>Micrococcaceae</taxon>
        <taxon>Paenarthrobacter</taxon>
    </lineage>
</organism>
<sequence length="159" mass="17600">MKPTISRFVANGRVFSLIQTPTSDIRRTELTISLSGSRSWAYVVPGWRDVSVGISGETAYVWAARSIIILPSHENADPKVIPFDEEDLVVVFVNGPSWLLVCETSMRLIGSEGETDQVHFREVVEEASFDGRIVRVKDIDSAESRFEVSGTNLVEIIGS</sequence>
<evidence type="ECO:0000313" key="1">
    <source>
        <dbReference type="EMBL" id="MFK4641081.1"/>
    </source>
</evidence>
<gene>
    <name evidence="1" type="ORF">ABIA52_003970</name>
</gene>
<accession>A0ABW8NBW6</accession>
<evidence type="ECO:0000313" key="2">
    <source>
        <dbReference type="Proteomes" id="UP001620520"/>
    </source>
</evidence>
<keyword evidence="2" id="KW-1185">Reference proteome</keyword>
<name>A0ABW8NBW6_9MICC</name>
<protein>
    <submittedName>
        <fullName evidence="1">Uncharacterized protein</fullName>
    </submittedName>
</protein>
<dbReference type="RefSeq" id="WP_404595479.1">
    <property type="nucleotide sequence ID" value="NZ_JBIYEW010000003.1"/>
</dbReference>
<dbReference type="EMBL" id="JBIYEW010000003">
    <property type="protein sequence ID" value="MFK4641081.1"/>
    <property type="molecule type" value="Genomic_DNA"/>
</dbReference>